<dbReference type="InterPro" id="IPR001353">
    <property type="entry name" value="Proteasome_sua/b"/>
</dbReference>
<comment type="subcellular location">
    <subcellularLocation>
        <location evidence="1">Nucleus</location>
    </subcellularLocation>
</comment>
<protein>
    <recommendedName>
        <fullName evidence="6">Proteasome subunit beta</fullName>
    </recommendedName>
</protein>
<proteinExistence type="predicted"/>
<organism evidence="5">
    <name type="scientific">Chloropicon laureae</name>
    <dbReference type="NCBI Taxonomy" id="464258"/>
    <lineage>
        <taxon>Eukaryota</taxon>
        <taxon>Viridiplantae</taxon>
        <taxon>Chlorophyta</taxon>
        <taxon>Chloropicophyceae</taxon>
        <taxon>Chloropicales</taxon>
        <taxon>Chloropicaceae</taxon>
        <taxon>Chloropicon</taxon>
    </lineage>
</organism>
<dbReference type="SUPFAM" id="SSF56235">
    <property type="entry name" value="N-terminal nucleophile aminohydrolases (Ntn hydrolases)"/>
    <property type="match status" value="2"/>
</dbReference>
<evidence type="ECO:0000313" key="5">
    <source>
        <dbReference type="EMBL" id="CAE0028929.1"/>
    </source>
</evidence>
<dbReference type="PANTHER" id="PTHR32194:SF2">
    <property type="entry name" value="PROTEASOME SUBUNIT BETA TYPE-1"/>
    <property type="match status" value="1"/>
</dbReference>
<dbReference type="PANTHER" id="PTHR32194">
    <property type="entry name" value="METALLOPROTEASE TLDD"/>
    <property type="match status" value="1"/>
</dbReference>
<feature type="compositionally biased region" description="Polar residues" evidence="4">
    <location>
        <begin position="189"/>
        <end position="202"/>
    </location>
</feature>
<keyword evidence="3" id="KW-0647">Proteasome</keyword>
<keyword evidence="2" id="KW-0963">Cytoplasm</keyword>
<dbReference type="PROSITE" id="PS51476">
    <property type="entry name" value="PROTEASOME_BETA_2"/>
    <property type="match status" value="1"/>
</dbReference>
<dbReference type="InterPro" id="IPR029055">
    <property type="entry name" value="Ntn_hydrolases_N"/>
</dbReference>
<feature type="region of interest" description="Disordered" evidence="4">
    <location>
        <begin position="189"/>
        <end position="216"/>
    </location>
</feature>
<dbReference type="EMBL" id="HBHU01014279">
    <property type="protein sequence ID" value="CAE0028929.1"/>
    <property type="molecule type" value="Transcribed_RNA"/>
</dbReference>
<evidence type="ECO:0000256" key="3">
    <source>
        <dbReference type="ARBA" id="ARBA00022942"/>
    </source>
</evidence>
<dbReference type="GO" id="GO:0005839">
    <property type="term" value="C:proteasome core complex"/>
    <property type="evidence" value="ECO:0007669"/>
    <property type="project" value="InterPro"/>
</dbReference>
<dbReference type="GO" id="GO:0005634">
    <property type="term" value="C:nucleus"/>
    <property type="evidence" value="ECO:0007669"/>
    <property type="project" value="UniProtKB-SubCell"/>
</dbReference>
<dbReference type="AlphaFoldDB" id="A0A7S3E553"/>
<evidence type="ECO:0000256" key="1">
    <source>
        <dbReference type="ARBA" id="ARBA00004123"/>
    </source>
</evidence>
<dbReference type="GO" id="GO:0005737">
    <property type="term" value="C:cytoplasm"/>
    <property type="evidence" value="ECO:0007669"/>
    <property type="project" value="TreeGrafter"/>
</dbReference>
<accession>A0A7S3E553</accession>
<gene>
    <name evidence="5" type="ORF">CLAU1311_LOCUS9329</name>
</gene>
<reference evidence="5" key="1">
    <citation type="submission" date="2021-01" db="EMBL/GenBank/DDBJ databases">
        <authorList>
            <person name="Corre E."/>
            <person name="Pelletier E."/>
            <person name="Niang G."/>
            <person name="Scheremetjew M."/>
            <person name="Finn R."/>
            <person name="Kale V."/>
            <person name="Holt S."/>
            <person name="Cochrane G."/>
            <person name="Meng A."/>
            <person name="Brown T."/>
            <person name="Cohen L."/>
        </authorList>
    </citation>
    <scope>NUCLEOTIDE SEQUENCE</scope>
    <source>
        <strain evidence="5">RCC856</strain>
    </source>
</reference>
<dbReference type="GO" id="GO:0051603">
    <property type="term" value="P:proteolysis involved in protein catabolic process"/>
    <property type="evidence" value="ECO:0007669"/>
    <property type="project" value="InterPro"/>
</dbReference>
<evidence type="ECO:0008006" key="6">
    <source>
        <dbReference type="Google" id="ProtNLM"/>
    </source>
</evidence>
<dbReference type="Gene3D" id="3.60.20.10">
    <property type="entry name" value="Glutamine Phosphoribosylpyrophosphate, subunit 1, domain 1"/>
    <property type="match status" value="2"/>
</dbReference>
<evidence type="ECO:0000256" key="2">
    <source>
        <dbReference type="ARBA" id="ARBA00022490"/>
    </source>
</evidence>
<sequence>MARWSPYDLNGGTCIAIGGEDYCIVAASTRLSTGFSILTSDKSMILQVNDKCMIASAGFDGDRSQLHKVLNFRSVNYEHFHKKPMSCPAMAQMLGNTLYYKRFFPYYTFNLCAGLDDQGRGCVYTYDAIGSHERVGYSCQGSGKDLVQPVLDNQLKAPSILELPPKVTTQDENPGKRCLISSLHKESSFPNNTGLHNPSQESPRPPASASLTPSNRIESLPQTAITSLSKEEALETVKIAFSAASERDIYTGDAVEIFTMTEQHGVQKEILPLRRD</sequence>
<name>A0A7S3E553_9CHLO</name>
<dbReference type="Pfam" id="PF00227">
    <property type="entry name" value="Proteasome"/>
    <property type="match status" value="1"/>
</dbReference>
<evidence type="ECO:0000256" key="4">
    <source>
        <dbReference type="SAM" id="MobiDB-lite"/>
    </source>
</evidence>
<dbReference type="InterPro" id="IPR023333">
    <property type="entry name" value="Proteasome_suB-type"/>
</dbReference>